<keyword evidence="2" id="KW-1185">Reference proteome</keyword>
<proteinExistence type="predicted"/>
<accession>A0A316H8Y4</accession>
<evidence type="ECO:0000313" key="1">
    <source>
        <dbReference type="EMBL" id="PWK76461.1"/>
    </source>
</evidence>
<comment type="caution">
    <text evidence="1">The sequence shown here is derived from an EMBL/GenBank/DDBJ whole genome shotgun (WGS) entry which is preliminary data.</text>
</comment>
<sequence>MSELSKDQFENVLLDVRKAYRLLFLYQQRVLSLAQHIGDSLDFQTFGGGFAWCNFIAPPYRSKVKFDTLSWDLLGMYFYEFYFSEKKINNNLFRFSVLVEADTGYFDAQNPSEDVNSYSPVRQSMTKLIFLIGKNVWWDPDYKALFDDENLDLYKANSGSLIRTNEKGILIAKSFNLSDFVNNDQTNKCLNDWVKLLNDNNITEITVT</sequence>
<dbReference type="EMBL" id="QGHA01000006">
    <property type="protein sequence ID" value="PWK76461.1"/>
    <property type="molecule type" value="Genomic_DNA"/>
</dbReference>
<name>A0A316H8Y4_9SPHI</name>
<evidence type="ECO:0000313" key="2">
    <source>
        <dbReference type="Proteomes" id="UP000245678"/>
    </source>
</evidence>
<protein>
    <submittedName>
        <fullName evidence="1">Uncharacterized protein</fullName>
    </submittedName>
</protein>
<dbReference type="AlphaFoldDB" id="A0A316H8Y4"/>
<dbReference type="Proteomes" id="UP000245678">
    <property type="component" value="Unassembled WGS sequence"/>
</dbReference>
<organism evidence="1 2">
    <name type="scientific">Mucilaginibacter oryzae</name>
    <dbReference type="NCBI Taxonomy" id="468058"/>
    <lineage>
        <taxon>Bacteria</taxon>
        <taxon>Pseudomonadati</taxon>
        <taxon>Bacteroidota</taxon>
        <taxon>Sphingobacteriia</taxon>
        <taxon>Sphingobacteriales</taxon>
        <taxon>Sphingobacteriaceae</taxon>
        <taxon>Mucilaginibacter</taxon>
    </lineage>
</organism>
<dbReference type="RefSeq" id="WP_109608872.1">
    <property type="nucleotide sequence ID" value="NZ_QGHA01000006.1"/>
</dbReference>
<gene>
    <name evidence="1" type="ORF">LX99_03327</name>
</gene>
<reference evidence="1 2" key="1">
    <citation type="submission" date="2018-05" db="EMBL/GenBank/DDBJ databases">
        <title>Genomic Encyclopedia of Archaeal and Bacterial Type Strains, Phase II (KMG-II): from individual species to whole genera.</title>
        <authorList>
            <person name="Goeker M."/>
        </authorList>
    </citation>
    <scope>NUCLEOTIDE SEQUENCE [LARGE SCALE GENOMIC DNA]</scope>
    <source>
        <strain evidence="1 2">DSM 19975</strain>
    </source>
</reference>